<protein>
    <submittedName>
        <fullName evidence="1">Uncharacterized protein</fullName>
    </submittedName>
</protein>
<reference evidence="1" key="1">
    <citation type="submission" date="2020-03" db="EMBL/GenBank/DDBJ databases">
        <title>Molecular networking-based the target discovery of potent antiproliferative macrolactams: 5/6/7/16 polycyclic ansamycins and glycosylated trienomycin from Streptomyces cacaoi subsp. asoensis.</title>
        <authorList>
            <person name="Liu L.-L."/>
        </authorList>
    </citation>
    <scope>NUCLEOTIDE SEQUENCE [LARGE SCALE GENOMIC DNA]</scope>
    <source>
        <strain evidence="1">H2S5</strain>
    </source>
</reference>
<proteinExistence type="predicted"/>
<evidence type="ECO:0000313" key="1">
    <source>
        <dbReference type="EMBL" id="QJT04406.1"/>
    </source>
</evidence>
<keyword evidence="2" id="KW-1185">Reference proteome</keyword>
<sequence>MNVLVFLFADLTPASAVSGTCGLFAACSVPYFLLVGAEVWAWPRPLEAVKPVVWDVVRSDAVYPLLREWDNAKHSARQACRPSREALRDAAALAILLLTSPKGALR</sequence>
<evidence type="ECO:0000313" key="2">
    <source>
        <dbReference type="Proteomes" id="UP000502665"/>
    </source>
</evidence>
<organism evidence="1 2">
    <name type="scientific">Streptomyces asoensis</name>
    <dbReference type="NCBI Taxonomy" id="249586"/>
    <lineage>
        <taxon>Bacteria</taxon>
        <taxon>Bacillati</taxon>
        <taxon>Actinomycetota</taxon>
        <taxon>Actinomycetes</taxon>
        <taxon>Kitasatosporales</taxon>
        <taxon>Streptomycetaceae</taxon>
        <taxon>Streptomyces</taxon>
    </lineage>
</organism>
<gene>
    <name evidence="1" type="ORF">G9272_32330</name>
</gene>
<name>A0A6M4X2B1_9ACTN</name>
<dbReference type="EMBL" id="CP049838">
    <property type="protein sequence ID" value="QJT04406.1"/>
    <property type="molecule type" value="Genomic_DNA"/>
</dbReference>
<dbReference type="RefSeq" id="WP_171399748.1">
    <property type="nucleotide sequence ID" value="NZ_CP049838.1"/>
</dbReference>
<accession>A0A6M4X2B1</accession>
<dbReference type="Proteomes" id="UP000502665">
    <property type="component" value="Chromosome"/>
</dbReference>
<dbReference type="AlphaFoldDB" id="A0A6M4X2B1"/>